<accession>W8GT43</accession>
<dbReference type="Gene3D" id="1.10.30.50">
    <property type="match status" value="1"/>
</dbReference>
<dbReference type="InterPro" id="IPR003615">
    <property type="entry name" value="HNH_nuc"/>
</dbReference>
<dbReference type="AlphaFoldDB" id="W8GT43"/>
<reference evidence="2 3" key="1">
    <citation type="journal article" date="2014" name="Genome Biol. Evol.">
        <title>Phylogenomics of "Candidatus Hepatoplasma crinochetorum," a Lineage of Mollicutes Associated with Noninsect Arthropods.</title>
        <authorList>
            <person name="Leclercq S."/>
            <person name="Dittmer J."/>
            <person name="Bouchon D."/>
            <person name="Cordaux R."/>
        </authorList>
    </citation>
    <scope>NUCLEOTIDE SEQUENCE [LARGE SCALE GENOMIC DNA]</scope>
    <source>
        <strain evidence="2 3">Av</strain>
    </source>
</reference>
<keyword evidence="2" id="KW-0255">Endonuclease</keyword>
<evidence type="ECO:0000259" key="1">
    <source>
        <dbReference type="SMART" id="SM00507"/>
    </source>
</evidence>
<dbReference type="STRING" id="1427984.X271_00499"/>
<feature type="domain" description="HNH nuclease" evidence="1">
    <location>
        <begin position="163"/>
        <end position="221"/>
    </location>
</feature>
<name>W8GT43_9MOLU</name>
<protein>
    <submittedName>
        <fullName evidence="2">Putative restriction endonuclease</fullName>
    </submittedName>
</protein>
<dbReference type="Proteomes" id="UP000019450">
    <property type="component" value="Chromosome"/>
</dbReference>
<proteinExistence type="predicted"/>
<dbReference type="InterPro" id="IPR002711">
    <property type="entry name" value="HNH"/>
</dbReference>
<gene>
    <name evidence="2" type="ORF">X271_00499</name>
</gene>
<keyword evidence="2" id="KW-0378">Hydrolase</keyword>
<dbReference type="SMART" id="SM00507">
    <property type="entry name" value="HNHc"/>
    <property type="match status" value="1"/>
</dbReference>
<dbReference type="HOGENOM" id="CLU_1136419_0_0_14"/>
<dbReference type="OrthoDB" id="398920at2"/>
<dbReference type="Pfam" id="PF01844">
    <property type="entry name" value="HNH"/>
    <property type="match status" value="1"/>
</dbReference>
<evidence type="ECO:0000313" key="3">
    <source>
        <dbReference type="Proteomes" id="UP000019450"/>
    </source>
</evidence>
<dbReference type="CDD" id="cd00085">
    <property type="entry name" value="HNHc"/>
    <property type="match status" value="1"/>
</dbReference>
<organism evidence="2 3">
    <name type="scientific">Candidatus Hepatoplasma crinochetorum Av</name>
    <dbReference type="NCBI Taxonomy" id="1427984"/>
    <lineage>
        <taxon>Bacteria</taxon>
        <taxon>Bacillati</taxon>
        <taxon>Mycoplasmatota</taxon>
        <taxon>Mollicutes</taxon>
        <taxon>Candidatus Hepatoplasmataceae</taxon>
        <taxon>Candidatus Hepatoplasma</taxon>
    </lineage>
</organism>
<keyword evidence="3" id="KW-1185">Reference proteome</keyword>
<dbReference type="GO" id="GO:0003676">
    <property type="term" value="F:nucleic acid binding"/>
    <property type="evidence" value="ECO:0007669"/>
    <property type="project" value="InterPro"/>
</dbReference>
<dbReference type="eggNOG" id="COG1403">
    <property type="taxonomic scope" value="Bacteria"/>
</dbReference>
<sequence>MGKTILPRDKAVELIQETFKDNNFASLSLQQIFNSKRLLQYKSQYKNEESYQSAIKWNLEVNSKDSKLWDKKNNIFENRNIGEGIWGVVGDTVHTYKEPSSTSKTITSFKTKKAKVTKAIKATTKIKKAKSGNKETDLLDLLNSELDDDLKLIITKKIKLNKELASEIRARANHRCEYCGQETFKNDQDEGYLEVHHIDFLCEGGKDQKDNLIALCPTCHRRAHSSKEREEFKEELKNIVNDKN</sequence>
<dbReference type="GO" id="GO:0004519">
    <property type="term" value="F:endonuclease activity"/>
    <property type="evidence" value="ECO:0007669"/>
    <property type="project" value="UniProtKB-KW"/>
</dbReference>
<keyword evidence="2" id="KW-0540">Nuclease</keyword>
<dbReference type="RefSeq" id="WP_025208888.1">
    <property type="nucleotide sequence ID" value="NZ_CP006932.1"/>
</dbReference>
<evidence type="ECO:0000313" key="2">
    <source>
        <dbReference type="EMBL" id="AHK22600.1"/>
    </source>
</evidence>
<dbReference type="KEGG" id="hcr:X271_00499"/>
<dbReference type="GO" id="GO:0008270">
    <property type="term" value="F:zinc ion binding"/>
    <property type="evidence" value="ECO:0007669"/>
    <property type="project" value="InterPro"/>
</dbReference>
<dbReference type="EMBL" id="CP006932">
    <property type="protein sequence ID" value="AHK22600.1"/>
    <property type="molecule type" value="Genomic_DNA"/>
</dbReference>